<proteinExistence type="predicted"/>
<evidence type="ECO:0000259" key="3">
    <source>
        <dbReference type="Pfam" id="PF19259"/>
    </source>
</evidence>
<feature type="compositionally biased region" description="Basic and acidic residues" evidence="2">
    <location>
        <begin position="421"/>
        <end position="435"/>
    </location>
</feature>
<comment type="caution">
    <text evidence="4">The sequence shown here is derived from an EMBL/GenBank/DDBJ whole genome shotgun (WGS) entry which is preliminary data.</text>
</comment>
<sequence length="466" mass="53428">MTQMSLLMGLYRARKLLETLRVGRVRKVLDMLGEIRTTLHYGGRHERRPQPSREFQRVRLRSGHSKGSISGSNMEETSEQTCGREMEHIARGRGRKDKSHDALANMEARLAKVELAMADTREGVDLIEQGMEKGLEDLREQIQDLREGVLGSQVQPVSHEEFMSFQDKVMSMFASVESRMEALAARMETRDQEIRQELTIYKTAVLARVMATHGAPRVEVPKPHTFSGKRDAKELDNFLWHMERYFEAIALTDEATKVCTATLYLTDNATLWWRRRFADIEKGTCTIDTWDAFKREIKRQFYPKDVAYLARKSMKRLKHTGSIREYVKEFSTLMLEIPNMSEEELLFNFMDNLQSWAKQELRRRGVQDLATTMVVAESLVDYRRGDSSKPKPPSKGNQAKSGGDKGSRGYASKEGSSKGPSGKDGKGKDKRKEFTPRTNCFLCDGPHWARDCPKRKALNAMIEEKE</sequence>
<protein>
    <recommendedName>
        <fullName evidence="3">Ty3 transposon capsid-like protein domain-containing protein</fullName>
    </recommendedName>
</protein>
<dbReference type="EMBL" id="QGNW01002590">
    <property type="protein sequence ID" value="RVW16213.1"/>
    <property type="molecule type" value="Genomic_DNA"/>
</dbReference>
<keyword evidence="1" id="KW-0175">Coiled coil</keyword>
<feature type="coiled-coil region" evidence="1">
    <location>
        <begin position="103"/>
        <end position="148"/>
    </location>
</feature>
<feature type="region of interest" description="Disordered" evidence="2">
    <location>
        <begin position="41"/>
        <end position="83"/>
    </location>
</feature>
<dbReference type="AlphaFoldDB" id="A0A438BZ16"/>
<feature type="compositionally biased region" description="Polar residues" evidence="2">
    <location>
        <begin position="65"/>
        <end position="81"/>
    </location>
</feature>
<dbReference type="Proteomes" id="UP000288805">
    <property type="component" value="Unassembled WGS sequence"/>
</dbReference>
<reference evidence="4 5" key="1">
    <citation type="journal article" date="2018" name="PLoS Genet.">
        <title>Population sequencing reveals clonal diversity and ancestral inbreeding in the grapevine cultivar Chardonnay.</title>
        <authorList>
            <person name="Roach M.J."/>
            <person name="Johnson D.L."/>
            <person name="Bohlmann J."/>
            <person name="van Vuuren H.J."/>
            <person name="Jones S.J."/>
            <person name="Pretorius I.S."/>
            <person name="Schmidt S.A."/>
            <person name="Borneman A.R."/>
        </authorList>
    </citation>
    <scope>NUCLEOTIDE SEQUENCE [LARGE SCALE GENOMIC DNA]</scope>
    <source>
        <strain evidence="5">cv. Chardonnay</strain>
        <tissue evidence="4">Leaf</tissue>
    </source>
</reference>
<name>A0A438BZ16_VITVI</name>
<dbReference type="InterPro" id="IPR045358">
    <property type="entry name" value="Ty3_capsid"/>
</dbReference>
<feature type="compositionally biased region" description="Basic and acidic residues" evidence="2">
    <location>
        <begin position="48"/>
        <end position="57"/>
    </location>
</feature>
<feature type="region of interest" description="Disordered" evidence="2">
    <location>
        <begin position="381"/>
        <end position="449"/>
    </location>
</feature>
<organism evidence="4 5">
    <name type="scientific">Vitis vinifera</name>
    <name type="common">Grape</name>
    <dbReference type="NCBI Taxonomy" id="29760"/>
    <lineage>
        <taxon>Eukaryota</taxon>
        <taxon>Viridiplantae</taxon>
        <taxon>Streptophyta</taxon>
        <taxon>Embryophyta</taxon>
        <taxon>Tracheophyta</taxon>
        <taxon>Spermatophyta</taxon>
        <taxon>Magnoliopsida</taxon>
        <taxon>eudicotyledons</taxon>
        <taxon>Gunneridae</taxon>
        <taxon>Pentapetalae</taxon>
        <taxon>rosids</taxon>
        <taxon>Vitales</taxon>
        <taxon>Vitaceae</taxon>
        <taxon>Viteae</taxon>
        <taxon>Vitis</taxon>
    </lineage>
</organism>
<evidence type="ECO:0000256" key="1">
    <source>
        <dbReference type="SAM" id="Coils"/>
    </source>
</evidence>
<gene>
    <name evidence="4" type="ORF">CK203_074303</name>
</gene>
<evidence type="ECO:0000313" key="4">
    <source>
        <dbReference type="EMBL" id="RVW16213.1"/>
    </source>
</evidence>
<evidence type="ECO:0000256" key="2">
    <source>
        <dbReference type="SAM" id="MobiDB-lite"/>
    </source>
</evidence>
<feature type="domain" description="Ty3 transposon capsid-like protein" evidence="3">
    <location>
        <begin position="215"/>
        <end position="391"/>
    </location>
</feature>
<dbReference type="Pfam" id="PF19259">
    <property type="entry name" value="Ty3_capsid"/>
    <property type="match status" value="1"/>
</dbReference>
<accession>A0A438BZ16</accession>
<evidence type="ECO:0000313" key="5">
    <source>
        <dbReference type="Proteomes" id="UP000288805"/>
    </source>
</evidence>